<feature type="disulfide bond" evidence="4">
    <location>
        <begin position="168"/>
        <end position="183"/>
    </location>
</feature>
<feature type="disulfide bond" evidence="4">
    <location>
        <begin position="33"/>
        <end position="247"/>
    </location>
</feature>
<dbReference type="PRINTS" id="PR00347">
    <property type="entry name" value="THAUMATIN"/>
</dbReference>
<gene>
    <name evidence="6" type="ORF">OLC1_LOCUS4154</name>
</gene>
<feature type="disulfide bond" evidence="4">
    <location>
        <begin position="96"/>
        <end position="102"/>
    </location>
</feature>
<comment type="similarity">
    <text evidence="1">Belongs to the thaumatin family.</text>
</comment>
<evidence type="ECO:0000256" key="4">
    <source>
        <dbReference type="PIRSR" id="PIRSR002703-1"/>
    </source>
</evidence>
<evidence type="ECO:0000256" key="1">
    <source>
        <dbReference type="ARBA" id="ARBA00010607"/>
    </source>
</evidence>
<evidence type="ECO:0000256" key="2">
    <source>
        <dbReference type="ARBA" id="ARBA00022729"/>
    </source>
</evidence>
<feature type="signal peptide" evidence="5">
    <location>
        <begin position="1"/>
        <end position="24"/>
    </location>
</feature>
<dbReference type="InterPro" id="IPR017949">
    <property type="entry name" value="Thaumatin_CS"/>
</dbReference>
<evidence type="ECO:0000256" key="3">
    <source>
        <dbReference type="ARBA" id="ARBA00023157"/>
    </source>
</evidence>
<dbReference type="SUPFAM" id="SSF49870">
    <property type="entry name" value="Osmotin, thaumatin-like protein"/>
    <property type="match status" value="1"/>
</dbReference>
<reference evidence="6" key="1">
    <citation type="submission" date="2023-03" db="EMBL/GenBank/DDBJ databases">
        <authorList>
            <person name="Julca I."/>
        </authorList>
    </citation>
    <scope>NUCLEOTIDE SEQUENCE</scope>
</reference>
<dbReference type="InterPro" id="IPR001938">
    <property type="entry name" value="Thaumatin"/>
</dbReference>
<name>A0AAV1CA57_OLDCO</name>
<evidence type="ECO:0000313" key="6">
    <source>
        <dbReference type="EMBL" id="CAI9092500.1"/>
    </source>
</evidence>
<keyword evidence="3 4" id="KW-1015">Disulfide bond</keyword>
<feature type="disulfide bond" evidence="4">
    <location>
        <begin position="155"/>
        <end position="237"/>
    </location>
</feature>
<dbReference type="PANTHER" id="PTHR31048">
    <property type="entry name" value="OS03G0233200 PROTEIN"/>
    <property type="match status" value="1"/>
</dbReference>
<feature type="disulfide bond" evidence="4">
    <location>
        <begin position="81"/>
        <end position="91"/>
    </location>
</feature>
<dbReference type="PROSITE" id="PS51367">
    <property type="entry name" value="THAUMATIN_2"/>
    <property type="match status" value="1"/>
</dbReference>
<dbReference type="EMBL" id="OX459118">
    <property type="protein sequence ID" value="CAI9092500.1"/>
    <property type="molecule type" value="Genomic_DNA"/>
</dbReference>
<dbReference type="Proteomes" id="UP001161247">
    <property type="component" value="Chromosome 1"/>
</dbReference>
<evidence type="ECO:0000313" key="7">
    <source>
        <dbReference type="Proteomes" id="UP001161247"/>
    </source>
</evidence>
<dbReference type="AlphaFoldDB" id="A0AAV1CA57"/>
<protein>
    <submittedName>
        <fullName evidence="6">OLC1v1027755C1</fullName>
    </submittedName>
</protein>
<dbReference type="InterPro" id="IPR037176">
    <property type="entry name" value="Osmotin/thaumatin-like_sf"/>
</dbReference>
<dbReference type="SMART" id="SM00205">
    <property type="entry name" value="THN"/>
    <property type="match status" value="1"/>
</dbReference>
<feature type="chain" id="PRO_5043818929" evidence="5">
    <location>
        <begin position="25"/>
        <end position="251"/>
    </location>
</feature>
<feature type="disulfide bond" evidence="4">
    <location>
        <begin position="187"/>
        <end position="196"/>
    </location>
</feature>
<feature type="disulfide bond" evidence="4">
    <location>
        <begin position="160"/>
        <end position="220"/>
    </location>
</feature>
<sequence length="251" mass="27181">MALRLSICFFTLCLLTLISSYSYGTQLFLVNNCSESIWPGILAHQGYATPNNGGFHLSRAQQVLIETPQHWSGRIWGRRGCSFDNNGVGSCQTGDCGGRLECRGAGGEPPATLVQMTLGTLQNPVHYYDVSLVDGFNLPISMVPVDYPCGGDHSCGTAACEEDLNAACPAYLAIQQDNKVLGCQSDCLATKAPEYCCTSVYSNTQNCKPSIAARVFKALCPRAYSYAYDDSTSLNKCRALRYVLTFCPSKA</sequence>
<dbReference type="PIRSF" id="PIRSF002703">
    <property type="entry name" value="Thaumatin"/>
    <property type="match status" value="1"/>
</dbReference>
<accession>A0AAV1CA57</accession>
<evidence type="ECO:0000256" key="5">
    <source>
        <dbReference type="SAM" id="SignalP"/>
    </source>
</evidence>
<dbReference type="PROSITE" id="PS00316">
    <property type="entry name" value="THAUMATIN_1"/>
    <property type="match status" value="1"/>
</dbReference>
<feature type="disulfide bond" evidence="4">
    <location>
        <begin position="197"/>
        <end position="207"/>
    </location>
</feature>
<organism evidence="6 7">
    <name type="scientific">Oldenlandia corymbosa var. corymbosa</name>
    <dbReference type="NCBI Taxonomy" id="529605"/>
    <lineage>
        <taxon>Eukaryota</taxon>
        <taxon>Viridiplantae</taxon>
        <taxon>Streptophyta</taxon>
        <taxon>Embryophyta</taxon>
        <taxon>Tracheophyta</taxon>
        <taxon>Spermatophyta</taxon>
        <taxon>Magnoliopsida</taxon>
        <taxon>eudicotyledons</taxon>
        <taxon>Gunneridae</taxon>
        <taxon>Pentapetalae</taxon>
        <taxon>asterids</taxon>
        <taxon>lamiids</taxon>
        <taxon>Gentianales</taxon>
        <taxon>Rubiaceae</taxon>
        <taxon>Rubioideae</taxon>
        <taxon>Spermacoceae</taxon>
        <taxon>Hedyotis-Oldenlandia complex</taxon>
        <taxon>Oldenlandia</taxon>
    </lineage>
</organism>
<dbReference type="Pfam" id="PF00314">
    <property type="entry name" value="Thaumatin"/>
    <property type="match status" value="1"/>
</dbReference>
<dbReference type="CDD" id="cd09218">
    <property type="entry name" value="TLP-PA"/>
    <property type="match status" value="1"/>
</dbReference>
<dbReference type="FunFam" id="2.60.110.10:FF:000002">
    <property type="entry name" value="Thaumatin-like protein 1a"/>
    <property type="match status" value="1"/>
</dbReference>
<keyword evidence="7" id="KW-1185">Reference proteome</keyword>
<dbReference type="Gene3D" id="2.60.110.10">
    <property type="entry name" value="Thaumatin"/>
    <property type="match status" value="1"/>
</dbReference>
<keyword evidence="2 5" id="KW-0732">Signal</keyword>
<proteinExistence type="inferred from homology"/>